<keyword evidence="2" id="KW-1185">Reference proteome</keyword>
<proteinExistence type="predicted"/>
<evidence type="ECO:0000313" key="2">
    <source>
        <dbReference type="Proteomes" id="UP000007303"/>
    </source>
</evidence>
<accession>H3CF00</accession>
<reference evidence="1" key="3">
    <citation type="submission" date="2025-09" db="UniProtKB">
        <authorList>
            <consortium name="Ensembl"/>
        </authorList>
    </citation>
    <scope>IDENTIFICATION</scope>
</reference>
<dbReference type="PANTHER" id="PTHR34488">
    <property type="entry name" value="SI:CH211-245H14.1-RELATED"/>
    <property type="match status" value="1"/>
</dbReference>
<dbReference type="OMA" id="HTFDPNH"/>
<reference evidence="1" key="2">
    <citation type="submission" date="2025-08" db="UniProtKB">
        <authorList>
            <consortium name="Ensembl"/>
        </authorList>
    </citation>
    <scope>IDENTIFICATION</scope>
</reference>
<dbReference type="HOGENOM" id="CLU_096517_2_1_1"/>
<organism evidence="1 2">
    <name type="scientific">Tetraodon nigroviridis</name>
    <name type="common">Spotted green pufferfish</name>
    <name type="synonym">Chelonodon nigroviridis</name>
    <dbReference type="NCBI Taxonomy" id="99883"/>
    <lineage>
        <taxon>Eukaryota</taxon>
        <taxon>Metazoa</taxon>
        <taxon>Chordata</taxon>
        <taxon>Craniata</taxon>
        <taxon>Vertebrata</taxon>
        <taxon>Euteleostomi</taxon>
        <taxon>Actinopterygii</taxon>
        <taxon>Neopterygii</taxon>
        <taxon>Teleostei</taxon>
        <taxon>Neoteleostei</taxon>
        <taxon>Acanthomorphata</taxon>
        <taxon>Eupercaria</taxon>
        <taxon>Tetraodontiformes</taxon>
        <taxon>Tetradontoidea</taxon>
        <taxon>Tetraodontidae</taxon>
        <taxon>Tetraodon</taxon>
    </lineage>
</organism>
<reference evidence="2" key="1">
    <citation type="journal article" date="2004" name="Nature">
        <title>Genome duplication in the teleost fish Tetraodon nigroviridis reveals the early vertebrate proto-karyotype.</title>
        <authorList>
            <person name="Jaillon O."/>
            <person name="Aury J.-M."/>
            <person name="Brunet F."/>
            <person name="Petit J.-L."/>
            <person name="Stange-Thomann N."/>
            <person name="Mauceli E."/>
            <person name="Bouneau L."/>
            <person name="Fischer C."/>
            <person name="Ozouf-Costaz C."/>
            <person name="Bernot A."/>
            <person name="Nicaud S."/>
            <person name="Jaffe D."/>
            <person name="Fisher S."/>
            <person name="Lutfalla G."/>
            <person name="Dossat C."/>
            <person name="Segurens B."/>
            <person name="Dasilva C."/>
            <person name="Salanoubat M."/>
            <person name="Levy M."/>
            <person name="Boudet N."/>
            <person name="Castellano S."/>
            <person name="Anthouard V."/>
            <person name="Jubin C."/>
            <person name="Castelli V."/>
            <person name="Katinka M."/>
            <person name="Vacherie B."/>
            <person name="Biemont C."/>
            <person name="Skalli Z."/>
            <person name="Cattolico L."/>
            <person name="Poulain J."/>
            <person name="De Berardinis V."/>
            <person name="Cruaud C."/>
            <person name="Duprat S."/>
            <person name="Brottier P."/>
            <person name="Coutanceau J.-P."/>
            <person name="Gouzy J."/>
            <person name="Parra G."/>
            <person name="Lardier G."/>
            <person name="Chapple C."/>
            <person name="McKernan K.J."/>
            <person name="McEwan P."/>
            <person name="Bosak S."/>
            <person name="Kellis M."/>
            <person name="Volff J.-N."/>
            <person name="Guigo R."/>
            <person name="Zody M.C."/>
            <person name="Mesirov J."/>
            <person name="Lindblad-Toh K."/>
            <person name="Birren B."/>
            <person name="Nusbaum C."/>
            <person name="Kahn D."/>
            <person name="Robinson-Rechavi M."/>
            <person name="Laudet V."/>
            <person name="Schachter V."/>
            <person name="Quetier F."/>
            <person name="Saurin W."/>
            <person name="Scarpelli C."/>
            <person name="Wincker P."/>
            <person name="Lander E.S."/>
            <person name="Weissenbach J."/>
            <person name="Roest Crollius H."/>
        </authorList>
    </citation>
    <scope>NUCLEOTIDE SEQUENCE [LARGE SCALE GENOMIC DNA]</scope>
</reference>
<dbReference type="GeneTree" id="ENSGT00940000164220"/>
<protein>
    <submittedName>
        <fullName evidence="1">Uncharacterized protein</fullName>
    </submittedName>
</protein>
<dbReference type="Ensembl" id="ENSTNIT00000006975.1">
    <property type="protein sequence ID" value="ENSTNIP00000006824.1"/>
    <property type="gene ID" value="ENSTNIG00000004201.1"/>
</dbReference>
<name>H3CF00_TETNG</name>
<dbReference type="Proteomes" id="UP000007303">
    <property type="component" value="Unassembled WGS sequence"/>
</dbReference>
<dbReference type="PANTHER" id="PTHR34488:SF1">
    <property type="entry name" value="SI:CH211-245H14.1-RELATED"/>
    <property type="match status" value="1"/>
</dbReference>
<dbReference type="InParanoid" id="H3CF00"/>
<dbReference type="AlphaFoldDB" id="H3CF00"/>
<evidence type="ECO:0000313" key="1">
    <source>
        <dbReference type="Ensembl" id="ENSTNIP00000006824.1"/>
    </source>
</evidence>
<sequence>ASETKDAHEEWISFFKRLGQAEVDNPEDAEYFLLFCPVKSRIKTDIDEALEIIPEEKPVILVVMHHTFNPHTFIMESRLQVTRPDVRLTVDCLFYEGRLLPCNTNNIARNQIQNYLGVPASEVS</sequence>